<feature type="compositionally biased region" description="Acidic residues" evidence="2">
    <location>
        <begin position="79"/>
        <end position="90"/>
    </location>
</feature>
<feature type="region of interest" description="Disordered" evidence="2">
    <location>
        <begin position="330"/>
        <end position="355"/>
    </location>
</feature>
<accession>A0AAE1MDC0</accession>
<sequence length="543" mass="61189">MIGKGVLGECFQPRTCSGSSAPKTGQAKEYSKNVVIEIDGDQVNDVIIIDFPDYVQQKSHGSSVQGRDRKCPLQSVISLDDDDESDEVDPTEIIAGGSGELDSDASSSKRFSPAPGFSGNSVHLDTDDRPVTFEKGSPSKLPESRKSSSAHAADRNRYGLDSSESESSESDCSDCEVLEVCEQWEKASKRRRNIFNDRARFDEQASSSGLHSNSNADIEIENRTAGQDARTSSYSGPSNGKRAMNLGHMDNNQIDDIDLNMVKEYFTFGSTEKLQPLHNSSDSLCEEMTRSEEFCPCSKDECNNVASEFNKEAGNKDSKLMSSTPEKIKIQIGNDGSGSRNRDASFPDTRSSRAPFDEIQLNQDGCVSQECRVRDIINEREKLKETDEYKLAIEEEWASRQRQLQIQAEEAQRLRKRKKAESKRLLDMQRRQKERIEEVRETQKKDEEDMNMKEQLRTEIRKELNKLEITCVDMASLLRGLGIQVGGGFSPLPQEVHAAYKRALLRFHPDRASKTDIRQQVEAEEKFKLISRMKEKFFTTSCF</sequence>
<evidence type="ECO:0000313" key="5">
    <source>
        <dbReference type="Proteomes" id="UP001293593"/>
    </source>
</evidence>
<feature type="compositionally biased region" description="Polar residues" evidence="2">
    <location>
        <begin position="204"/>
        <end position="216"/>
    </location>
</feature>
<dbReference type="Gene3D" id="1.10.287.110">
    <property type="entry name" value="DnaJ domain"/>
    <property type="match status" value="1"/>
</dbReference>
<name>A0AAE1MDC0_9FABA</name>
<feature type="coiled-coil region" evidence="1">
    <location>
        <begin position="401"/>
        <end position="470"/>
    </location>
</feature>
<dbReference type="InterPro" id="IPR001623">
    <property type="entry name" value="DnaJ_domain"/>
</dbReference>
<dbReference type="CDD" id="cd06257">
    <property type="entry name" value="DnaJ"/>
    <property type="match status" value="1"/>
</dbReference>
<feature type="region of interest" description="Disordered" evidence="2">
    <location>
        <begin position="203"/>
        <end position="245"/>
    </location>
</feature>
<evidence type="ECO:0000259" key="3">
    <source>
        <dbReference type="PROSITE" id="PS50076"/>
    </source>
</evidence>
<reference evidence="4" key="1">
    <citation type="submission" date="2023-10" db="EMBL/GenBank/DDBJ databases">
        <title>Chromosome-level genome of the transformable northern wattle, Acacia crassicarpa.</title>
        <authorList>
            <person name="Massaro I."/>
            <person name="Sinha N.R."/>
            <person name="Poethig S."/>
            <person name="Leichty A.R."/>
        </authorList>
    </citation>
    <scope>NUCLEOTIDE SEQUENCE</scope>
    <source>
        <strain evidence="4">Acra3RX</strain>
        <tissue evidence="4">Leaf</tissue>
    </source>
</reference>
<dbReference type="AlphaFoldDB" id="A0AAE1MDC0"/>
<dbReference type="PANTHER" id="PTHR36335:SF1">
    <property type="entry name" value="CHAPERONE DNAJ-DOMAIN SUPERFAMILY PROTEIN"/>
    <property type="match status" value="1"/>
</dbReference>
<keyword evidence="1" id="KW-0175">Coiled coil</keyword>
<feature type="compositionally biased region" description="Polar residues" evidence="2">
    <location>
        <begin position="229"/>
        <end position="238"/>
    </location>
</feature>
<protein>
    <recommendedName>
        <fullName evidence="3">J domain-containing protein</fullName>
    </recommendedName>
</protein>
<dbReference type="InterPro" id="IPR036869">
    <property type="entry name" value="J_dom_sf"/>
</dbReference>
<evidence type="ECO:0000256" key="1">
    <source>
        <dbReference type="SAM" id="Coils"/>
    </source>
</evidence>
<feature type="compositionally biased region" description="Acidic residues" evidence="2">
    <location>
        <begin position="163"/>
        <end position="172"/>
    </location>
</feature>
<gene>
    <name evidence="4" type="ORF">QN277_004021</name>
</gene>
<organism evidence="4 5">
    <name type="scientific">Acacia crassicarpa</name>
    <name type="common">northern wattle</name>
    <dbReference type="NCBI Taxonomy" id="499986"/>
    <lineage>
        <taxon>Eukaryota</taxon>
        <taxon>Viridiplantae</taxon>
        <taxon>Streptophyta</taxon>
        <taxon>Embryophyta</taxon>
        <taxon>Tracheophyta</taxon>
        <taxon>Spermatophyta</taxon>
        <taxon>Magnoliopsida</taxon>
        <taxon>eudicotyledons</taxon>
        <taxon>Gunneridae</taxon>
        <taxon>Pentapetalae</taxon>
        <taxon>rosids</taxon>
        <taxon>fabids</taxon>
        <taxon>Fabales</taxon>
        <taxon>Fabaceae</taxon>
        <taxon>Caesalpinioideae</taxon>
        <taxon>mimosoid clade</taxon>
        <taxon>Acacieae</taxon>
        <taxon>Acacia</taxon>
    </lineage>
</organism>
<dbReference type="PANTHER" id="PTHR36335">
    <property type="entry name" value="CHAPERONE DNAJ-DOMAIN SUPERFAMILY PROTEIN"/>
    <property type="match status" value="1"/>
</dbReference>
<evidence type="ECO:0000313" key="4">
    <source>
        <dbReference type="EMBL" id="KAK4260964.1"/>
    </source>
</evidence>
<comment type="caution">
    <text evidence="4">The sequence shown here is derived from an EMBL/GenBank/DDBJ whole genome shotgun (WGS) entry which is preliminary data.</text>
</comment>
<proteinExistence type="predicted"/>
<evidence type="ECO:0000256" key="2">
    <source>
        <dbReference type="SAM" id="MobiDB-lite"/>
    </source>
</evidence>
<feature type="region of interest" description="Disordered" evidence="2">
    <location>
        <begin position="77"/>
        <end position="172"/>
    </location>
</feature>
<feature type="domain" description="J" evidence="3">
    <location>
        <begin position="476"/>
        <end position="543"/>
    </location>
</feature>
<dbReference type="SUPFAM" id="SSF46565">
    <property type="entry name" value="Chaperone J-domain"/>
    <property type="match status" value="1"/>
</dbReference>
<keyword evidence="5" id="KW-1185">Reference proteome</keyword>
<dbReference type="EMBL" id="JAWXYG010000010">
    <property type="protein sequence ID" value="KAK4260964.1"/>
    <property type="molecule type" value="Genomic_DNA"/>
</dbReference>
<dbReference type="Proteomes" id="UP001293593">
    <property type="component" value="Unassembled WGS sequence"/>
</dbReference>
<feature type="compositionally biased region" description="Basic and acidic residues" evidence="2">
    <location>
        <begin position="142"/>
        <end position="158"/>
    </location>
</feature>
<dbReference type="PROSITE" id="PS50076">
    <property type="entry name" value="DNAJ_2"/>
    <property type="match status" value="1"/>
</dbReference>